<proteinExistence type="inferred from homology"/>
<dbReference type="GO" id="GO:0030735">
    <property type="term" value="F:carnosine N-methyltransferase activity"/>
    <property type="evidence" value="ECO:0007669"/>
    <property type="project" value="UniProtKB-EC"/>
</dbReference>
<dbReference type="OrthoDB" id="978at2759"/>
<dbReference type="EMBL" id="VIGI01000008">
    <property type="protein sequence ID" value="KAB8297259.1"/>
    <property type="molecule type" value="Genomic_DNA"/>
</dbReference>
<evidence type="ECO:0000256" key="4">
    <source>
        <dbReference type="ARBA" id="ARBA00022679"/>
    </source>
</evidence>
<dbReference type="PANTHER" id="PTHR12303">
    <property type="entry name" value="CARNOSINE N-METHYLTRANSFERASE"/>
    <property type="match status" value="1"/>
</dbReference>
<accession>A0A5N6K4P2</accession>
<keyword evidence="3" id="KW-0489">Methyltransferase</keyword>
<dbReference type="InterPro" id="IPR012901">
    <property type="entry name" value="CARME"/>
</dbReference>
<feature type="region of interest" description="Disordered" evidence="6">
    <location>
        <begin position="412"/>
        <end position="435"/>
    </location>
</feature>
<comment type="caution">
    <text evidence="7">The sequence shown here is derived from an EMBL/GenBank/DDBJ whole genome shotgun (WGS) entry which is preliminary data.</text>
</comment>
<feature type="compositionally biased region" description="Polar residues" evidence="6">
    <location>
        <begin position="341"/>
        <end position="351"/>
    </location>
</feature>
<sequence length="457" mass="51221">MADHNNAWEGNEETQNDPDEKRVLFQALDSFYQYQKTAHYNTTHLRRQAFYALPRAHWELLAAPPINYLDTLIAVDDAIDHNAELSETILSAGLQSFNLPEPSANSNPNPNSKSSDEFRGTATSGDLEKARSTLRQMYRDWSSDGAIEREASYGPVIRALQDERAKSSTLKRNMRVLVPGAGLGRLVFDLCMDGFDVEGNEISYHQLLASSYILNFCPKKETHTIFPWVHSFSNHKTRDNHLKPVKIPDIHPGNALHSNPNAGEMSMSASDFLLLYGDPERAESFDAVATVFFLDTAPNIIRYLEAIHNCLHPGGLLINMGPLLWHFENNPPGASNPPSQPHTNSQTQPQDQGIADPGSIELTNSEVLLILPKLGFTILTSSTDHRAPYIHDPDSMLQTTYSASFWVARKNTKEDAHSRAPSSEGKRTGVRGRTKNRLREIMHGRKEVIIMVLYIIR</sequence>
<dbReference type="SMART" id="SM01296">
    <property type="entry name" value="N2227"/>
    <property type="match status" value="1"/>
</dbReference>
<dbReference type="Gene3D" id="3.40.50.150">
    <property type="entry name" value="Vaccinia Virus protein VP39"/>
    <property type="match status" value="1"/>
</dbReference>
<feature type="region of interest" description="Disordered" evidence="6">
    <location>
        <begin position="329"/>
        <end position="358"/>
    </location>
</feature>
<name>A0A5N6K4P2_MONLA</name>
<keyword evidence="4" id="KW-0808">Transferase</keyword>
<dbReference type="GO" id="GO:0032259">
    <property type="term" value="P:methylation"/>
    <property type="evidence" value="ECO:0007669"/>
    <property type="project" value="UniProtKB-KW"/>
</dbReference>
<dbReference type="AlphaFoldDB" id="A0A5N6K4P2"/>
<evidence type="ECO:0000256" key="6">
    <source>
        <dbReference type="SAM" id="MobiDB-lite"/>
    </source>
</evidence>
<protein>
    <recommendedName>
        <fullName evidence="2">carnosine N-methyltransferase</fullName>
        <ecNumber evidence="2">2.1.1.22</ecNumber>
    </recommendedName>
</protein>
<keyword evidence="5" id="KW-0949">S-adenosyl-L-methionine</keyword>
<feature type="region of interest" description="Disordered" evidence="6">
    <location>
        <begin position="99"/>
        <end position="126"/>
    </location>
</feature>
<comment type="similarity">
    <text evidence="1">Belongs to the carnosine N-methyltransferase family.</text>
</comment>
<evidence type="ECO:0000256" key="5">
    <source>
        <dbReference type="ARBA" id="ARBA00022691"/>
    </source>
</evidence>
<evidence type="ECO:0000313" key="8">
    <source>
        <dbReference type="Proteomes" id="UP000326757"/>
    </source>
</evidence>
<evidence type="ECO:0000256" key="1">
    <source>
        <dbReference type="ARBA" id="ARBA00010086"/>
    </source>
</evidence>
<organism evidence="7 8">
    <name type="scientific">Monilinia laxa</name>
    <name type="common">Brown rot fungus</name>
    <name type="synonym">Sclerotinia laxa</name>
    <dbReference type="NCBI Taxonomy" id="61186"/>
    <lineage>
        <taxon>Eukaryota</taxon>
        <taxon>Fungi</taxon>
        <taxon>Dikarya</taxon>
        <taxon>Ascomycota</taxon>
        <taxon>Pezizomycotina</taxon>
        <taxon>Leotiomycetes</taxon>
        <taxon>Helotiales</taxon>
        <taxon>Sclerotiniaceae</taxon>
        <taxon>Monilinia</taxon>
    </lineage>
</organism>
<dbReference type="Pfam" id="PF07942">
    <property type="entry name" value="CARME"/>
    <property type="match status" value="1"/>
</dbReference>
<dbReference type="EC" id="2.1.1.22" evidence="2"/>
<gene>
    <name evidence="7" type="ORF">EYC80_002625</name>
</gene>
<keyword evidence="8" id="KW-1185">Reference proteome</keyword>
<reference evidence="7 8" key="1">
    <citation type="submission" date="2019-06" db="EMBL/GenBank/DDBJ databases">
        <title>Genome Sequence of the Brown Rot Fungal Pathogen Monilinia laxa.</title>
        <authorList>
            <person name="De Miccolis Angelini R.M."/>
            <person name="Landi L."/>
            <person name="Abate D."/>
            <person name="Pollastro S."/>
            <person name="Romanazzi G."/>
            <person name="Faretra F."/>
        </authorList>
    </citation>
    <scope>NUCLEOTIDE SEQUENCE [LARGE SCALE GENOMIC DNA]</scope>
    <source>
        <strain evidence="7 8">Mlax316</strain>
    </source>
</reference>
<evidence type="ECO:0000256" key="2">
    <source>
        <dbReference type="ARBA" id="ARBA00012003"/>
    </source>
</evidence>
<feature type="region of interest" description="Disordered" evidence="6">
    <location>
        <begin position="1"/>
        <end position="20"/>
    </location>
</feature>
<feature type="compositionally biased region" description="Low complexity" evidence="6">
    <location>
        <begin position="99"/>
        <end position="113"/>
    </location>
</feature>
<dbReference type="SUPFAM" id="SSF53335">
    <property type="entry name" value="S-adenosyl-L-methionine-dependent methyltransferases"/>
    <property type="match status" value="1"/>
</dbReference>
<dbReference type="Proteomes" id="UP000326757">
    <property type="component" value="Unassembled WGS sequence"/>
</dbReference>
<evidence type="ECO:0000256" key="3">
    <source>
        <dbReference type="ARBA" id="ARBA00022603"/>
    </source>
</evidence>
<evidence type="ECO:0000313" key="7">
    <source>
        <dbReference type="EMBL" id="KAB8297259.1"/>
    </source>
</evidence>
<dbReference type="PANTHER" id="PTHR12303:SF6">
    <property type="entry name" value="CARNOSINE N-METHYLTRANSFERASE"/>
    <property type="match status" value="1"/>
</dbReference>
<dbReference type="InterPro" id="IPR029063">
    <property type="entry name" value="SAM-dependent_MTases_sf"/>
</dbReference>